<name>A0A1M6I1Y9_9FIRM</name>
<dbReference type="EMBL" id="FQZV01000019">
    <property type="protein sequence ID" value="SHJ28455.1"/>
    <property type="molecule type" value="Genomic_DNA"/>
</dbReference>
<dbReference type="OrthoDB" id="9808275at2"/>
<evidence type="ECO:0000313" key="14">
    <source>
        <dbReference type="Proteomes" id="UP000184536"/>
    </source>
</evidence>
<sequence length="309" mass="35466">MEILFLDRIFHEKIWGGNRLKTYFDYPIDSENIGECWTVSAHPNGDCKVINGVHKGKTLSWLWDNHRDIFGNIEGNRFPLLAKIIDATDDLSVQVHPDDHYANTYENGELGKTECWYIIDCDEGAELILGHNARSRTEMEQMIAQGNWKNLLRRVPIKPGDFFYIPAGTMHAIGKGALILEIQQSSDVTYRVYDYDRLENGKPRELHIHKSIDVTTVPHEDYKIIRNVQKFENGFKEDLIKEKYFSVFRLCVEGRITLDHDDKFKMVNVLKGSGSVDGTAIQKGDHFILPSNYGSLQLEGNLELIISHL</sequence>
<dbReference type="GO" id="GO:0004476">
    <property type="term" value="F:mannose-6-phosphate isomerase activity"/>
    <property type="evidence" value="ECO:0007669"/>
    <property type="project" value="UniProtKB-EC"/>
</dbReference>
<dbReference type="AlphaFoldDB" id="A0A1M6I1Y9"/>
<evidence type="ECO:0000259" key="11">
    <source>
        <dbReference type="Pfam" id="PF20511"/>
    </source>
</evidence>
<feature type="active site" evidence="10">
    <location>
        <position position="191"/>
    </location>
</feature>
<evidence type="ECO:0000256" key="2">
    <source>
        <dbReference type="ARBA" id="ARBA00010772"/>
    </source>
</evidence>
<accession>A0A1M6I1Y9</accession>
<evidence type="ECO:0000256" key="9">
    <source>
        <dbReference type="PIRSR" id="PIRSR036894-1"/>
    </source>
</evidence>
<dbReference type="CDD" id="cd07010">
    <property type="entry name" value="cupin_PMI_type_I_N_bac"/>
    <property type="match status" value="1"/>
</dbReference>
<evidence type="ECO:0000256" key="8">
    <source>
        <dbReference type="ARBA" id="ARBA00030762"/>
    </source>
</evidence>
<dbReference type="RefSeq" id="WP_110940883.1">
    <property type="nucleotide sequence ID" value="NZ_FQZV01000019.1"/>
</dbReference>
<dbReference type="InterPro" id="IPR049071">
    <property type="entry name" value="MPI_cupin_dom"/>
</dbReference>
<dbReference type="Pfam" id="PF20511">
    <property type="entry name" value="PMI_typeI_cat"/>
    <property type="match status" value="1"/>
</dbReference>
<comment type="cofactor">
    <cofactor evidence="9">
        <name>Zn(2+)</name>
        <dbReference type="ChEBI" id="CHEBI:29105"/>
    </cofactor>
    <text evidence="9">Binds 1 zinc ion per subunit.</text>
</comment>
<keyword evidence="6 13" id="KW-0413">Isomerase</keyword>
<keyword evidence="14" id="KW-1185">Reference proteome</keyword>
<dbReference type="GO" id="GO:0008270">
    <property type="term" value="F:zinc ion binding"/>
    <property type="evidence" value="ECO:0007669"/>
    <property type="project" value="InterPro"/>
</dbReference>
<dbReference type="Proteomes" id="UP000184536">
    <property type="component" value="Unassembled WGS sequence"/>
</dbReference>
<dbReference type="InterPro" id="IPR001250">
    <property type="entry name" value="Man6P_Isoase-1"/>
</dbReference>
<dbReference type="InterPro" id="IPR011051">
    <property type="entry name" value="RmlC_Cupin_sf"/>
</dbReference>
<feature type="domain" description="Mannose-6-phosphate isomerase cupin" evidence="12">
    <location>
        <begin position="239"/>
        <end position="308"/>
    </location>
</feature>
<dbReference type="EC" id="5.3.1.8" evidence="3"/>
<organism evidence="13 14">
    <name type="scientific">Geosporobacter subterraneus DSM 17957</name>
    <dbReference type="NCBI Taxonomy" id="1121919"/>
    <lineage>
        <taxon>Bacteria</taxon>
        <taxon>Bacillati</taxon>
        <taxon>Bacillota</taxon>
        <taxon>Clostridia</taxon>
        <taxon>Peptostreptococcales</taxon>
        <taxon>Thermotaleaceae</taxon>
        <taxon>Geosporobacter</taxon>
    </lineage>
</organism>
<evidence type="ECO:0000256" key="10">
    <source>
        <dbReference type="PIRSR" id="PIRSR036894-2"/>
    </source>
</evidence>
<dbReference type="Gene3D" id="2.60.120.10">
    <property type="entry name" value="Jelly Rolls"/>
    <property type="match status" value="2"/>
</dbReference>
<feature type="domain" description="Phosphomannose isomerase type I catalytic" evidence="11">
    <location>
        <begin position="5"/>
        <end position="109"/>
    </location>
</feature>
<evidence type="ECO:0000256" key="1">
    <source>
        <dbReference type="ARBA" id="ARBA00000757"/>
    </source>
</evidence>
<feature type="binding site" evidence="9">
    <location>
        <position position="114"/>
    </location>
    <ligand>
        <name>Zn(2+)</name>
        <dbReference type="ChEBI" id="CHEBI:29105"/>
    </ligand>
</feature>
<comment type="similarity">
    <text evidence="2">Belongs to the mannose-6-phosphate isomerase type 1 family.</text>
</comment>
<proteinExistence type="inferred from homology"/>
<dbReference type="InterPro" id="IPR014628">
    <property type="entry name" value="Man6P_isomerase_Firm_short"/>
</dbReference>
<dbReference type="InterPro" id="IPR046457">
    <property type="entry name" value="PMI_typeI_cat"/>
</dbReference>
<dbReference type="GO" id="GO:0005975">
    <property type="term" value="P:carbohydrate metabolic process"/>
    <property type="evidence" value="ECO:0007669"/>
    <property type="project" value="InterPro"/>
</dbReference>
<dbReference type="Pfam" id="PF21621">
    <property type="entry name" value="MPI_cupin_dom"/>
    <property type="match status" value="1"/>
</dbReference>
<keyword evidence="4 9" id="KW-0479">Metal-binding</keyword>
<dbReference type="InterPro" id="IPR051804">
    <property type="entry name" value="Carb_Metab_Reg_Kinase/Isom"/>
</dbReference>
<evidence type="ECO:0000256" key="5">
    <source>
        <dbReference type="ARBA" id="ARBA00022833"/>
    </source>
</evidence>
<gene>
    <name evidence="13" type="ORF">SAMN02745975_01717</name>
</gene>
<dbReference type="PANTHER" id="PTHR42742:SF3">
    <property type="entry name" value="FRUCTOKINASE"/>
    <property type="match status" value="1"/>
</dbReference>
<dbReference type="PANTHER" id="PTHR42742">
    <property type="entry name" value="TRANSCRIPTIONAL REPRESSOR MPRA"/>
    <property type="match status" value="1"/>
</dbReference>
<feature type="binding site" evidence="9">
    <location>
        <position position="171"/>
    </location>
    <ligand>
        <name>Zn(2+)</name>
        <dbReference type="ChEBI" id="CHEBI:29105"/>
    </ligand>
</feature>
<evidence type="ECO:0000256" key="3">
    <source>
        <dbReference type="ARBA" id="ARBA00011956"/>
    </source>
</evidence>
<evidence type="ECO:0000313" key="13">
    <source>
        <dbReference type="EMBL" id="SHJ28455.1"/>
    </source>
</evidence>
<evidence type="ECO:0000259" key="12">
    <source>
        <dbReference type="Pfam" id="PF21621"/>
    </source>
</evidence>
<dbReference type="SUPFAM" id="SSF51182">
    <property type="entry name" value="RmlC-like cupins"/>
    <property type="match status" value="1"/>
</dbReference>
<feature type="binding site" evidence="9">
    <location>
        <position position="96"/>
    </location>
    <ligand>
        <name>Zn(2+)</name>
        <dbReference type="ChEBI" id="CHEBI:29105"/>
    </ligand>
</feature>
<evidence type="ECO:0000256" key="4">
    <source>
        <dbReference type="ARBA" id="ARBA00022723"/>
    </source>
</evidence>
<dbReference type="InterPro" id="IPR014710">
    <property type="entry name" value="RmlC-like_jellyroll"/>
</dbReference>
<dbReference type="PIRSF" id="PIRSF036894">
    <property type="entry name" value="PMI_Firm_short"/>
    <property type="match status" value="1"/>
</dbReference>
<keyword evidence="5 9" id="KW-0862">Zinc</keyword>
<dbReference type="NCBIfam" id="TIGR00218">
    <property type="entry name" value="manA"/>
    <property type="match status" value="1"/>
</dbReference>
<evidence type="ECO:0000256" key="7">
    <source>
        <dbReference type="ARBA" id="ARBA00029741"/>
    </source>
</evidence>
<protein>
    <recommendedName>
        <fullName evidence="3">mannose-6-phosphate isomerase</fullName>
        <ecNumber evidence="3">5.3.1.8</ecNumber>
    </recommendedName>
    <alternativeName>
        <fullName evidence="7">Phosphohexomutase</fullName>
    </alternativeName>
    <alternativeName>
        <fullName evidence="8">Phosphomannose isomerase</fullName>
    </alternativeName>
</protein>
<evidence type="ECO:0000256" key="6">
    <source>
        <dbReference type="ARBA" id="ARBA00023235"/>
    </source>
</evidence>
<reference evidence="14" key="1">
    <citation type="submission" date="2016-11" db="EMBL/GenBank/DDBJ databases">
        <authorList>
            <person name="Varghese N."/>
            <person name="Submissions S."/>
        </authorList>
    </citation>
    <scope>NUCLEOTIDE SEQUENCE [LARGE SCALE GENOMIC DNA]</scope>
    <source>
        <strain evidence="14">DSM 17957</strain>
    </source>
</reference>
<dbReference type="STRING" id="1121919.SAMN02745975_01717"/>
<comment type="catalytic activity">
    <reaction evidence="1">
        <text>D-mannose 6-phosphate = D-fructose 6-phosphate</text>
        <dbReference type="Rhea" id="RHEA:12356"/>
        <dbReference type="ChEBI" id="CHEBI:58735"/>
        <dbReference type="ChEBI" id="CHEBI:61527"/>
        <dbReference type="EC" id="5.3.1.8"/>
    </reaction>
</comment>